<evidence type="ECO:0000313" key="5">
    <source>
        <dbReference type="Proteomes" id="UP001568894"/>
    </source>
</evidence>
<dbReference type="Proteomes" id="UP001568894">
    <property type="component" value="Unassembled WGS sequence"/>
</dbReference>
<dbReference type="InterPro" id="IPR011013">
    <property type="entry name" value="Gal_mutarotase_sf_dom"/>
</dbReference>
<dbReference type="EMBL" id="JASMRN010000009">
    <property type="protein sequence ID" value="MEZ7515976.1"/>
    <property type="molecule type" value="Genomic_DNA"/>
</dbReference>
<dbReference type="Pfam" id="PF01263">
    <property type="entry name" value="Aldose_epim"/>
    <property type="match status" value="1"/>
</dbReference>
<sequence>MTTTISNSMLSIEIKHAGAELCSIIKKENDREYMWQADPEFWGKHSPILFPIVGTLKNNTYSYNETEYTLSRHGFARDLTFELINKKDDSATFSLLSNETTLKVYPFAFELQIKYSLDNASLRIEYNVINNSDTNLPFSIGAHPAFSLPQDFENYTLEFEKEEKLTYHLLENNLLSNVTEVLESTDKKVALKYSLFERDALIFKTLKSNSITIIEDDKPLLAVHYDNFPHMGIWTIQKAPFLCIEPWYGYSDTTETTGKIVDKEGIQTIVAADTFTTAYSIEIL</sequence>
<dbReference type="CDD" id="cd09024">
    <property type="entry name" value="Aldose_epim_lacX"/>
    <property type="match status" value="1"/>
</dbReference>
<comment type="cofactor">
    <cofactor evidence="1">
        <name>Ca(2+)</name>
        <dbReference type="ChEBI" id="CHEBI:29108"/>
    </cofactor>
</comment>
<evidence type="ECO:0000256" key="3">
    <source>
        <dbReference type="ARBA" id="ARBA00022837"/>
    </source>
</evidence>
<proteinExistence type="predicted"/>
<dbReference type="PANTHER" id="PTHR11122:SF13">
    <property type="entry name" value="GLUCOSE-6-PHOSPHATE 1-EPIMERASE"/>
    <property type="match status" value="1"/>
</dbReference>
<organism evidence="4 5">
    <name type="scientific">Flavobacterium frigidarium</name>
    <dbReference type="NCBI Taxonomy" id="99286"/>
    <lineage>
        <taxon>Bacteria</taxon>
        <taxon>Pseudomonadati</taxon>
        <taxon>Bacteroidota</taxon>
        <taxon>Flavobacteriia</taxon>
        <taxon>Flavobacteriales</taxon>
        <taxon>Flavobacteriaceae</taxon>
        <taxon>Flavobacterium</taxon>
    </lineage>
</organism>
<reference evidence="4 5" key="1">
    <citation type="submission" date="2023-05" db="EMBL/GenBank/DDBJ databases">
        <title>Adaptations of aquatic viruses from atmosphere-close ecosystems of the Central Arctic Ocean.</title>
        <authorList>
            <person name="Rahlff J."/>
            <person name="Holmfeldt K."/>
        </authorList>
    </citation>
    <scope>NUCLEOTIDE SEQUENCE [LARGE SCALE GENOMIC DNA]</scope>
    <source>
        <strain evidence="4 5">Arc14</strain>
    </source>
</reference>
<dbReference type="InterPro" id="IPR037481">
    <property type="entry name" value="LacX"/>
</dbReference>
<gene>
    <name evidence="4" type="ORF">QO192_11870</name>
</gene>
<dbReference type="InterPro" id="IPR014718">
    <property type="entry name" value="GH-type_carb-bd"/>
</dbReference>
<protein>
    <submittedName>
        <fullName evidence="4">Aldose 1-epimerase family protein</fullName>
    </submittedName>
</protein>
<dbReference type="RefSeq" id="WP_371570842.1">
    <property type="nucleotide sequence ID" value="NZ_JASMRN010000009.1"/>
</dbReference>
<keyword evidence="5" id="KW-1185">Reference proteome</keyword>
<accession>A0ABV4KFB0</accession>
<evidence type="ECO:0000313" key="4">
    <source>
        <dbReference type="EMBL" id="MEZ7515976.1"/>
    </source>
</evidence>
<dbReference type="SUPFAM" id="SSF74650">
    <property type="entry name" value="Galactose mutarotase-like"/>
    <property type="match status" value="1"/>
</dbReference>
<comment type="subunit">
    <text evidence="2">Monomer.</text>
</comment>
<keyword evidence="3" id="KW-0106">Calcium</keyword>
<comment type="caution">
    <text evidence="4">The sequence shown here is derived from an EMBL/GenBank/DDBJ whole genome shotgun (WGS) entry which is preliminary data.</text>
</comment>
<dbReference type="PANTHER" id="PTHR11122">
    <property type="entry name" value="APOSPORY-ASSOCIATED PROTEIN C-RELATED"/>
    <property type="match status" value="1"/>
</dbReference>
<evidence type="ECO:0000256" key="2">
    <source>
        <dbReference type="ARBA" id="ARBA00011245"/>
    </source>
</evidence>
<evidence type="ECO:0000256" key="1">
    <source>
        <dbReference type="ARBA" id="ARBA00001913"/>
    </source>
</evidence>
<name>A0ABV4KFB0_9FLAO</name>
<dbReference type="Gene3D" id="2.70.98.10">
    <property type="match status" value="1"/>
</dbReference>
<dbReference type="InterPro" id="IPR008183">
    <property type="entry name" value="Aldose_1/G6P_1-epimerase"/>
</dbReference>